<accession>A0A7L4ZZI6</accession>
<reference evidence="1 2" key="1">
    <citation type="submission" date="2019-09" db="EMBL/GenBank/DDBJ databases">
        <title>Genome sequence of Hymenobacter sp. M3.</title>
        <authorList>
            <person name="Srinivasan S."/>
        </authorList>
    </citation>
    <scope>NUCLEOTIDE SEQUENCE [LARGE SCALE GENOMIC DNA]</scope>
    <source>
        <strain evidence="1 2">M3</strain>
    </source>
</reference>
<proteinExistence type="predicted"/>
<dbReference type="Proteomes" id="UP000326380">
    <property type="component" value="Unassembled WGS sequence"/>
</dbReference>
<evidence type="ECO:0000313" key="2">
    <source>
        <dbReference type="Proteomes" id="UP000326380"/>
    </source>
</evidence>
<name>A0A7L4ZZI6_9BACT</name>
<dbReference type="EMBL" id="VTWU01000002">
    <property type="protein sequence ID" value="KAA9338631.1"/>
    <property type="molecule type" value="Genomic_DNA"/>
</dbReference>
<comment type="caution">
    <text evidence="1">The sequence shown here is derived from an EMBL/GenBank/DDBJ whole genome shotgun (WGS) entry which is preliminary data.</text>
</comment>
<dbReference type="AlphaFoldDB" id="A0A7L4ZZI6"/>
<gene>
    <name evidence="1" type="ORF">F0P96_07350</name>
</gene>
<dbReference type="RefSeq" id="WP_151078180.1">
    <property type="nucleotide sequence ID" value="NZ_CP047647.1"/>
</dbReference>
<evidence type="ECO:0000313" key="1">
    <source>
        <dbReference type="EMBL" id="KAA9338631.1"/>
    </source>
</evidence>
<organism evidence="1 2">
    <name type="scientific">Hymenobacter busanensis</name>
    <dbReference type="NCBI Taxonomy" id="2607656"/>
    <lineage>
        <taxon>Bacteria</taxon>
        <taxon>Pseudomonadati</taxon>
        <taxon>Bacteroidota</taxon>
        <taxon>Cytophagia</taxon>
        <taxon>Cytophagales</taxon>
        <taxon>Hymenobacteraceae</taxon>
        <taxon>Hymenobacter</taxon>
    </lineage>
</organism>
<keyword evidence="2" id="KW-1185">Reference proteome</keyword>
<sequence>MARTYAVLLLLTYYLLVVGAGLVGRPEPLRPPAKPYVHSNTCQRDNYLRLDCFDHCNGEQQALQKRVPLDSWQHVLTTVKSLDVHCASAPFASLLVPVARSGRTVHAVTGPPLVAGIPADWYLPPRQG</sequence>
<protein>
    <submittedName>
        <fullName evidence="1">Uncharacterized protein</fullName>
    </submittedName>
</protein>